<sequence>MQTPVFYNDNILPGKKLSVLFLLLVIVTMLQDLLSTVRNNSSYYWTESLLFNSYWLWFIPVIFFIRRKPFLQMVAKQNSIVLRFTTIIITGLLLHISLYAIMVTTLSFFLFDHTYTLSKVFTYTLSNDLYKYLMAYGLLAWIIYKQKATEKNIPATPKYAALKELMLQQGNEHILVSTEEIILISSASPYIAIHTEKKKYLHTATLRNISLQLDPKVFVRVHKTTIINSHFVLSYRSRLNGDYDILLKNQQEIRLSRNYVQAFRQIMSSRSSA</sequence>
<gene>
    <name evidence="3" type="ORF">BC659_1612</name>
</gene>
<accession>A0A4R6IWC2</accession>
<dbReference type="Gene3D" id="2.40.50.1020">
    <property type="entry name" value="LytTr DNA-binding domain"/>
    <property type="match status" value="1"/>
</dbReference>
<dbReference type="InterPro" id="IPR007492">
    <property type="entry name" value="LytTR_DNA-bd_dom"/>
</dbReference>
<dbReference type="PROSITE" id="PS50930">
    <property type="entry name" value="HTH_LYTTR"/>
    <property type="match status" value="1"/>
</dbReference>
<evidence type="ECO:0000313" key="3">
    <source>
        <dbReference type="EMBL" id="TDO26306.1"/>
    </source>
</evidence>
<keyword evidence="1" id="KW-1133">Transmembrane helix</keyword>
<dbReference type="InterPro" id="IPR046947">
    <property type="entry name" value="LytR-like"/>
</dbReference>
<organism evidence="3 4">
    <name type="scientific">Sediminibacterium goheungense</name>
    <dbReference type="NCBI Taxonomy" id="1086393"/>
    <lineage>
        <taxon>Bacteria</taxon>
        <taxon>Pseudomonadati</taxon>
        <taxon>Bacteroidota</taxon>
        <taxon>Chitinophagia</taxon>
        <taxon>Chitinophagales</taxon>
        <taxon>Chitinophagaceae</taxon>
        <taxon>Sediminibacterium</taxon>
    </lineage>
</organism>
<reference evidence="3 4" key="1">
    <citation type="submission" date="2019-03" db="EMBL/GenBank/DDBJ databases">
        <title>Genomic Encyclopedia of Archaeal and Bacterial Type Strains, Phase II (KMG-II): from individual species to whole genera.</title>
        <authorList>
            <person name="Goeker M."/>
        </authorList>
    </citation>
    <scope>NUCLEOTIDE SEQUENCE [LARGE SCALE GENOMIC DNA]</scope>
    <source>
        <strain evidence="3 4">DSM 28323</strain>
    </source>
</reference>
<dbReference type="OrthoDB" id="2962330at2"/>
<dbReference type="EMBL" id="SNWP01000011">
    <property type="protein sequence ID" value="TDO26306.1"/>
    <property type="molecule type" value="Genomic_DNA"/>
</dbReference>
<name>A0A4R6IWC2_9BACT</name>
<proteinExistence type="predicted"/>
<dbReference type="GO" id="GO:0000156">
    <property type="term" value="F:phosphorelay response regulator activity"/>
    <property type="evidence" value="ECO:0007669"/>
    <property type="project" value="InterPro"/>
</dbReference>
<comment type="caution">
    <text evidence="3">The sequence shown here is derived from an EMBL/GenBank/DDBJ whole genome shotgun (WGS) entry which is preliminary data.</text>
</comment>
<evidence type="ECO:0000256" key="1">
    <source>
        <dbReference type="SAM" id="Phobius"/>
    </source>
</evidence>
<dbReference type="Pfam" id="PF04397">
    <property type="entry name" value="LytTR"/>
    <property type="match status" value="1"/>
</dbReference>
<dbReference type="AlphaFoldDB" id="A0A4R6IWC2"/>
<evidence type="ECO:0000313" key="4">
    <source>
        <dbReference type="Proteomes" id="UP000295741"/>
    </source>
</evidence>
<keyword evidence="1" id="KW-0472">Membrane</keyword>
<keyword evidence="1" id="KW-0812">Transmembrane</keyword>
<dbReference type="SMART" id="SM00850">
    <property type="entry name" value="LytTR"/>
    <property type="match status" value="1"/>
</dbReference>
<protein>
    <submittedName>
        <fullName evidence="3">LytTr DNA-binding domain-containing protein</fullName>
    </submittedName>
</protein>
<feature type="transmembrane region" description="Helical" evidence="1">
    <location>
        <begin position="86"/>
        <end position="109"/>
    </location>
</feature>
<feature type="domain" description="HTH LytTR-type" evidence="2">
    <location>
        <begin position="165"/>
        <end position="269"/>
    </location>
</feature>
<feature type="transmembrane region" description="Helical" evidence="1">
    <location>
        <begin position="129"/>
        <end position="144"/>
    </location>
</feature>
<dbReference type="Proteomes" id="UP000295741">
    <property type="component" value="Unassembled WGS sequence"/>
</dbReference>
<keyword evidence="4" id="KW-1185">Reference proteome</keyword>
<feature type="transmembrane region" description="Helical" evidence="1">
    <location>
        <begin position="43"/>
        <end position="65"/>
    </location>
</feature>
<keyword evidence="3" id="KW-0238">DNA-binding</keyword>
<feature type="transmembrane region" description="Helical" evidence="1">
    <location>
        <begin position="17"/>
        <end position="37"/>
    </location>
</feature>
<dbReference type="PANTHER" id="PTHR37299">
    <property type="entry name" value="TRANSCRIPTIONAL REGULATOR-RELATED"/>
    <property type="match status" value="1"/>
</dbReference>
<dbReference type="RefSeq" id="WP_133474168.1">
    <property type="nucleotide sequence ID" value="NZ_SNWP01000011.1"/>
</dbReference>
<evidence type="ECO:0000259" key="2">
    <source>
        <dbReference type="PROSITE" id="PS50930"/>
    </source>
</evidence>
<dbReference type="GO" id="GO:0003677">
    <property type="term" value="F:DNA binding"/>
    <property type="evidence" value="ECO:0007669"/>
    <property type="project" value="UniProtKB-KW"/>
</dbReference>
<dbReference type="PANTHER" id="PTHR37299:SF1">
    <property type="entry name" value="STAGE 0 SPORULATION PROTEIN A HOMOLOG"/>
    <property type="match status" value="1"/>
</dbReference>